<accession>A0ABQ6JFL8</accession>
<evidence type="ECO:0000313" key="1">
    <source>
        <dbReference type="EMBL" id="GMA86587.1"/>
    </source>
</evidence>
<organism evidence="1 2">
    <name type="scientific">Angustibacter aerolatus</name>
    <dbReference type="NCBI Taxonomy" id="1162965"/>
    <lineage>
        <taxon>Bacteria</taxon>
        <taxon>Bacillati</taxon>
        <taxon>Actinomycetota</taxon>
        <taxon>Actinomycetes</taxon>
        <taxon>Kineosporiales</taxon>
        <taxon>Kineosporiaceae</taxon>
    </lineage>
</organism>
<dbReference type="EMBL" id="BSUZ01000001">
    <property type="protein sequence ID" value="GMA86587.1"/>
    <property type="molecule type" value="Genomic_DNA"/>
</dbReference>
<proteinExistence type="predicted"/>
<name>A0ABQ6JFL8_9ACTN</name>
<comment type="caution">
    <text evidence="1">The sequence shown here is derived from an EMBL/GenBank/DDBJ whole genome shotgun (WGS) entry which is preliminary data.</text>
</comment>
<dbReference type="Proteomes" id="UP001157017">
    <property type="component" value="Unassembled WGS sequence"/>
</dbReference>
<gene>
    <name evidence="1" type="ORF">GCM10025868_18370</name>
</gene>
<protein>
    <submittedName>
        <fullName evidence="1">Uncharacterized protein</fullName>
    </submittedName>
</protein>
<sequence length="46" mass="4924">MLPPHFTLDQAKATAKALLRGDADWRGILRRGLPSAVATFGPHPTA</sequence>
<keyword evidence="2" id="KW-1185">Reference proteome</keyword>
<reference evidence="2" key="1">
    <citation type="journal article" date="2019" name="Int. J. Syst. Evol. Microbiol.">
        <title>The Global Catalogue of Microorganisms (GCM) 10K type strain sequencing project: providing services to taxonomists for standard genome sequencing and annotation.</title>
        <authorList>
            <consortium name="The Broad Institute Genomics Platform"/>
            <consortium name="The Broad Institute Genome Sequencing Center for Infectious Disease"/>
            <person name="Wu L."/>
            <person name="Ma J."/>
        </authorList>
    </citation>
    <scope>NUCLEOTIDE SEQUENCE [LARGE SCALE GENOMIC DNA]</scope>
    <source>
        <strain evidence="2">NBRC 108730</strain>
    </source>
</reference>
<evidence type="ECO:0000313" key="2">
    <source>
        <dbReference type="Proteomes" id="UP001157017"/>
    </source>
</evidence>